<keyword evidence="3" id="KW-0285">Flavoprotein</keyword>
<dbReference type="SUPFAM" id="SSF53756">
    <property type="entry name" value="UDP-Glycosyltransferase/glycogen phosphorylase"/>
    <property type="match status" value="1"/>
</dbReference>
<evidence type="ECO:0000256" key="5">
    <source>
        <dbReference type="ARBA" id="ARBA00023235"/>
    </source>
</evidence>
<dbReference type="NCBIfam" id="TIGR00031">
    <property type="entry name" value="UDP-GALP_mutase"/>
    <property type="match status" value="1"/>
</dbReference>
<dbReference type="EC" id="5.4.99.9" evidence="7"/>
<sequence>MSRFAQQRDVSFFEEPLQGETDALRIHICQRTNVRVLTPILRDPSAIEAVRKLLDGFLEGRAPATAWYYTPMALAFSDHVPWSAIAFDCMDELSAFRFAPEALKVQERRLMRVADVVFTGGVSLFEARKSRHPNIHCFPSGVDLPHFAAARSGLPEPADQRAIGRPRIGYFGVIDERLDMGLLSEIARLRPSWQLVMLGPVAKLRPDEMPQAPNIHWLGGRDYRDLPAYLAHWDVALMPFAMNEATRFISPTKAPEYLAGGCRVVSTPICDVLKRFAGLDAVGIGADPQSFVAAIERAIGRQEMADFEAVDAMLAAMSWDGIQRSMRELLGRVERRALQAPVAMTTPVAMADCLVVGAGFAGAVVAERLASAGRKVLIVDRRSHIGGNAFDEHDAAGILIHRYGPHIFHTNSDEVLGYLSRFTAWRPYEHRVLAQVTAGLVPMPINRTTLRRVYGVDLRSEAEAEAFLKTLAEPVDRVVSAEDFVVTSVGRRLYEMFFRGYTRKQWGVDPSQLDRSVTARVPTRTSDDDRYFLDRHQCMPRHGYTRLFENMLDHDNITVLLGTQHNDLPKGRYAHMVYTGPVDDYFGRRFGPLPYRSLVFEHETLPVEFHQPVATINYPVEDTPYTRCTEFKHLTGQQHRWTSICRERSRADGDPYYPVPSAANRELFRRYEALADAETGVTFLGRLGTYRYMNMDQVVGQALATARKLLAPRTEAVAVAAQ</sequence>
<evidence type="ECO:0000313" key="7">
    <source>
        <dbReference type="EMBL" id="MBR0664472.1"/>
    </source>
</evidence>
<dbReference type="EMBL" id="JAAGBB010000008">
    <property type="protein sequence ID" value="MBR0664472.1"/>
    <property type="molecule type" value="Genomic_DNA"/>
</dbReference>
<dbReference type="InterPro" id="IPR015899">
    <property type="entry name" value="UDP-GalPyranose_mutase_C"/>
</dbReference>
<accession>A0ABS5EVZ1</accession>
<protein>
    <submittedName>
        <fullName evidence="7">UDP-galactopyranose mutase</fullName>
        <ecNumber evidence="7">5.4.99.9</ecNumber>
    </submittedName>
</protein>
<dbReference type="Gene3D" id="3.40.50.2000">
    <property type="entry name" value="Glycogen Phosphorylase B"/>
    <property type="match status" value="1"/>
</dbReference>
<evidence type="ECO:0000256" key="2">
    <source>
        <dbReference type="ARBA" id="ARBA00009321"/>
    </source>
</evidence>
<keyword evidence="4" id="KW-0274">FAD</keyword>
<evidence type="ECO:0000259" key="6">
    <source>
        <dbReference type="Pfam" id="PF03275"/>
    </source>
</evidence>
<reference evidence="8" key="1">
    <citation type="journal article" date="2021" name="Syst. Appl. Microbiol.">
        <title>Roseomonas hellenica sp. nov., isolated from roots of wild-growing Alkanna tinctoria.</title>
        <authorList>
            <person name="Rat A."/>
            <person name="Naranjo H.D."/>
            <person name="Lebbe L."/>
            <person name="Cnockaert M."/>
            <person name="Krigas N."/>
            <person name="Grigoriadou K."/>
            <person name="Maloupa E."/>
            <person name="Willems A."/>
        </authorList>
    </citation>
    <scope>NUCLEOTIDE SEQUENCE [LARGE SCALE GENOMIC DNA]</scope>
    <source>
        <strain evidence="8">LMG 31523</strain>
    </source>
</reference>
<dbReference type="Gene3D" id="3.40.50.720">
    <property type="entry name" value="NAD(P)-binding Rossmann-like Domain"/>
    <property type="match status" value="3"/>
</dbReference>
<dbReference type="PANTHER" id="PTHR21197">
    <property type="entry name" value="UDP-GALACTOPYRANOSE MUTASE"/>
    <property type="match status" value="1"/>
</dbReference>
<dbReference type="GO" id="GO:0008767">
    <property type="term" value="F:UDP-galactopyranose mutase activity"/>
    <property type="evidence" value="ECO:0007669"/>
    <property type="project" value="UniProtKB-EC"/>
</dbReference>
<dbReference type="PANTHER" id="PTHR21197:SF0">
    <property type="entry name" value="UDP-GALACTOPYRANOSE MUTASE"/>
    <property type="match status" value="1"/>
</dbReference>
<name>A0ABS5EVZ1_9PROT</name>
<evidence type="ECO:0000256" key="1">
    <source>
        <dbReference type="ARBA" id="ARBA00001974"/>
    </source>
</evidence>
<comment type="caution">
    <text evidence="7">The sequence shown here is derived from an EMBL/GenBank/DDBJ whole genome shotgun (WGS) entry which is preliminary data.</text>
</comment>
<comment type="cofactor">
    <cofactor evidence="1">
        <name>FAD</name>
        <dbReference type="ChEBI" id="CHEBI:57692"/>
    </cofactor>
</comment>
<evidence type="ECO:0000256" key="4">
    <source>
        <dbReference type="ARBA" id="ARBA00022827"/>
    </source>
</evidence>
<dbReference type="Pfam" id="PF13450">
    <property type="entry name" value="NAD_binding_8"/>
    <property type="match status" value="1"/>
</dbReference>
<keyword evidence="8" id="KW-1185">Reference proteome</keyword>
<organism evidence="7 8">
    <name type="scientific">Plastoroseomonas hellenica</name>
    <dbReference type="NCBI Taxonomy" id="2687306"/>
    <lineage>
        <taxon>Bacteria</taxon>
        <taxon>Pseudomonadati</taxon>
        <taxon>Pseudomonadota</taxon>
        <taxon>Alphaproteobacteria</taxon>
        <taxon>Acetobacterales</taxon>
        <taxon>Acetobacteraceae</taxon>
        <taxon>Plastoroseomonas</taxon>
    </lineage>
</organism>
<dbReference type="Pfam" id="PF03275">
    <property type="entry name" value="GLF"/>
    <property type="match status" value="1"/>
</dbReference>
<dbReference type="InterPro" id="IPR004379">
    <property type="entry name" value="UDP-GALP_mutase"/>
</dbReference>
<evidence type="ECO:0000313" key="8">
    <source>
        <dbReference type="Proteomes" id="UP001196870"/>
    </source>
</evidence>
<dbReference type="SUPFAM" id="SSF51971">
    <property type="entry name" value="Nucleotide-binding domain"/>
    <property type="match status" value="1"/>
</dbReference>
<dbReference type="SUPFAM" id="SSF54373">
    <property type="entry name" value="FAD-linked reductases, C-terminal domain"/>
    <property type="match status" value="1"/>
</dbReference>
<evidence type="ECO:0000256" key="3">
    <source>
        <dbReference type="ARBA" id="ARBA00022630"/>
    </source>
</evidence>
<proteinExistence type="inferred from homology"/>
<comment type="similarity">
    <text evidence="2">Belongs to the UDP-galactopyranose/dTDP-fucopyranose mutase family.</text>
</comment>
<keyword evidence="5 7" id="KW-0413">Isomerase</keyword>
<feature type="domain" description="UDP-galactopyranose mutase C-terminal" evidence="6">
    <location>
        <begin position="497"/>
        <end position="692"/>
    </location>
</feature>
<gene>
    <name evidence="7" type="primary">glf</name>
    <name evidence="7" type="ORF">GXW71_08910</name>
</gene>
<dbReference type="Proteomes" id="UP001196870">
    <property type="component" value="Unassembled WGS sequence"/>
</dbReference>